<dbReference type="InterPro" id="IPR003439">
    <property type="entry name" value="ABC_transporter-like_ATP-bd"/>
</dbReference>
<dbReference type="PROSITE" id="PS50893">
    <property type="entry name" value="ABC_TRANSPORTER_2"/>
    <property type="match status" value="1"/>
</dbReference>
<organism evidence="7 8">
    <name type="scientific">Microbaculum marinum</name>
    <dbReference type="NCBI Taxonomy" id="1764581"/>
    <lineage>
        <taxon>Bacteria</taxon>
        <taxon>Pseudomonadati</taxon>
        <taxon>Pseudomonadota</taxon>
        <taxon>Alphaproteobacteria</taxon>
        <taxon>Hyphomicrobiales</taxon>
        <taxon>Tepidamorphaceae</taxon>
        <taxon>Microbaculum</taxon>
    </lineage>
</organism>
<evidence type="ECO:0000256" key="3">
    <source>
        <dbReference type="ARBA" id="ARBA00022741"/>
    </source>
</evidence>
<comment type="caution">
    <text evidence="7">The sequence shown here is derived from an EMBL/GenBank/DDBJ whole genome shotgun (WGS) entry which is preliminary data.</text>
</comment>
<dbReference type="CDD" id="cd03224">
    <property type="entry name" value="ABC_TM1139_LivF_branched"/>
    <property type="match status" value="1"/>
</dbReference>
<accession>A0AAW9RSP1</accession>
<evidence type="ECO:0000313" key="8">
    <source>
        <dbReference type="Proteomes" id="UP001378188"/>
    </source>
</evidence>
<evidence type="ECO:0000256" key="4">
    <source>
        <dbReference type="ARBA" id="ARBA00022840"/>
    </source>
</evidence>
<evidence type="ECO:0000256" key="2">
    <source>
        <dbReference type="ARBA" id="ARBA00022448"/>
    </source>
</evidence>
<dbReference type="PANTHER" id="PTHR43820:SF4">
    <property type="entry name" value="HIGH-AFFINITY BRANCHED-CHAIN AMINO ACID TRANSPORT ATP-BINDING PROTEIN LIVF"/>
    <property type="match status" value="1"/>
</dbReference>
<dbReference type="Gene3D" id="3.40.50.300">
    <property type="entry name" value="P-loop containing nucleotide triphosphate hydrolases"/>
    <property type="match status" value="1"/>
</dbReference>
<dbReference type="AlphaFoldDB" id="A0AAW9RSP1"/>
<dbReference type="PROSITE" id="PS00211">
    <property type="entry name" value="ABC_TRANSPORTER_1"/>
    <property type="match status" value="1"/>
</dbReference>
<dbReference type="InterPro" id="IPR017871">
    <property type="entry name" value="ABC_transporter-like_CS"/>
</dbReference>
<keyword evidence="4 7" id="KW-0067">ATP-binding</keyword>
<dbReference type="PANTHER" id="PTHR43820">
    <property type="entry name" value="HIGH-AFFINITY BRANCHED-CHAIN AMINO ACID TRANSPORT ATP-BINDING PROTEIN LIVF"/>
    <property type="match status" value="1"/>
</dbReference>
<keyword evidence="5" id="KW-0029">Amino-acid transport</keyword>
<gene>
    <name evidence="7" type="ORF">V3328_03400</name>
</gene>
<proteinExistence type="inferred from homology"/>
<dbReference type="InterPro" id="IPR003593">
    <property type="entry name" value="AAA+_ATPase"/>
</dbReference>
<evidence type="ECO:0000259" key="6">
    <source>
        <dbReference type="PROSITE" id="PS50893"/>
    </source>
</evidence>
<reference evidence="7 8" key="1">
    <citation type="submission" date="2024-02" db="EMBL/GenBank/DDBJ databases">
        <title>Genome analysis and characterization of Microbaculum marinisediminis sp. nov., isolated from marine sediment.</title>
        <authorList>
            <person name="Du Z.-J."/>
            <person name="Ye Y.-Q."/>
            <person name="Zhang Z.-R."/>
            <person name="Yuan S.-M."/>
            <person name="Zhang X.-Y."/>
        </authorList>
    </citation>
    <scope>NUCLEOTIDE SEQUENCE [LARGE SCALE GENOMIC DNA]</scope>
    <source>
        <strain evidence="7 8">SDUM1044001</strain>
    </source>
</reference>
<dbReference type="SMART" id="SM00382">
    <property type="entry name" value="AAA"/>
    <property type="match status" value="1"/>
</dbReference>
<feature type="domain" description="ABC transporter" evidence="6">
    <location>
        <begin position="4"/>
        <end position="235"/>
    </location>
</feature>
<dbReference type="GO" id="GO:0015807">
    <property type="term" value="P:L-amino acid transport"/>
    <property type="evidence" value="ECO:0007669"/>
    <property type="project" value="TreeGrafter"/>
</dbReference>
<keyword evidence="2" id="KW-0813">Transport</keyword>
<name>A0AAW9RSP1_9HYPH</name>
<dbReference type="InterPro" id="IPR027417">
    <property type="entry name" value="P-loop_NTPase"/>
</dbReference>
<dbReference type="Pfam" id="PF00005">
    <property type="entry name" value="ABC_tran"/>
    <property type="match status" value="1"/>
</dbReference>
<evidence type="ECO:0000313" key="7">
    <source>
        <dbReference type="EMBL" id="MEJ8570501.1"/>
    </source>
</evidence>
<dbReference type="Proteomes" id="UP001378188">
    <property type="component" value="Unassembled WGS sequence"/>
</dbReference>
<comment type="similarity">
    <text evidence="1">Belongs to the ABC transporter superfamily.</text>
</comment>
<dbReference type="GO" id="GO:0015658">
    <property type="term" value="F:branched-chain amino acid transmembrane transporter activity"/>
    <property type="evidence" value="ECO:0007669"/>
    <property type="project" value="TreeGrafter"/>
</dbReference>
<dbReference type="GO" id="GO:0005524">
    <property type="term" value="F:ATP binding"/>
    <property type="evidence" value="ECO:0007669"/>
    <property type="project" value="UniProtKB-KW"/>
</dbReference>
<keyword evidence="3" id="KW-0547">Nucleotide-binding</keyword>
<keyword evidence="8" id="KW-1185">Reference proteome</keyword>
<evidence type="ECO:0000256" key="1">
    <source>
        <dbReference type="ARBA" id="ARBA00005417"/>
    </source>
</evidence>
<protein>
    <submittedName>
        <fullName evidence="7">ABC transporter ATP-binding protein</fullName>
    </submittedName>
</protein>
<dbReference type="SUPFAM" id="SSF52540">
    <property type="entry name" value="P-loop containing nucleoside triphosphate hydrolases"/>
    <property type="match status" value="1"/>
</dbReference>
<dbReference type="EMBL" id="JAZHOF010000001">
    <property type="protein sequence ID" value="MEJ8570501.1"/>
    <property type="molecule type" value="Genomic_DNA"/>
</dbReference>
<dbReference type="GO" id="GO:0016887">
    <property type="term" value="F:ATP hydrolysis activity"/>
    <property type="evidence" value="ECO:0007669"/>
    <property type="project" value="InterPro"/>
</dbReference>
<dbReference type="InterPro" id="IPR052156">
    <property type="entry name" value="BCAA_Transport_ATP-bd_LivF"/>
</dbReference>
<evidence type="ECO:0000256" key="5">
    <source>
        <dbReference type="ARBA" id="ARBA00022970"/>
    </source>
</evidence>
<dbReference type="RefSeq" id="WP_340328229.1">
    <property type="nucleotide sequence ID" value="NZ_JAZHOF010000001.1"/>
</dbReference>
<sequence length="239" mass="25774">MTILTTENLEVRLGGRPVLEEISIQVPKGGLVTVLGRNGVGKTTLLRCITGFYRPSGGDIRFDGESIARLKSHQVIRRGISHAPEGRQLFADMPVHENLRAGALHLSDAEFAARLGEVIELFPILGERRTQLAGSLSGGEQQMLCIGRALMSSPRLLLLDEPSLGLAPKIIARIFELIMSVRSTGVAVLLVEQNARLALKVADYAYVIDQGRVAVEGTSAELAHDDGIISAYLGTEPDE</sequence>